<dbReference type="Pfam" id="PF02678">
    <property type="entry name" value="Pirin"/>
    <property type="match status" value="1"/>
</dbReference>
<keyword evidence="6" id="KW-1185">Reference proteome</keyword>
<dbReference type="PANTHER" id="PTHR13903:SF8">
    <property type="entry name" value="PIRIN"/>
    <property type="match status" value="1"/>
</dbReference>
<feature type="domain" description="Pirin C-terminal" evidence="4">
    <location>
        <begin position="174"/>
        <end position="273"/>
    </location>
</feature>
<dbReference type="InterPro" id="IPR012093">
    <property type="entry name" value="Pirin"/>
</dbReference>
<dbReference type="Pfam" id="PF05726">
    <property type="entry name" value="Pirin_C"/>
    <property type="match status" value="1"/>
</dbReference>
<dbReference type="Gene3D" id="2.60.120.10">
    <property type="entry name" value="Jelly Rolls"/>
    <property type="match status" value="2"/>
</dbReference>
<protein>
    <submittedName>
        <fullName evidence="5">Redox-sensitive bicupin YhaK (Pirin superfamily)</fullName>
    </submittedName>
</protein>
<evidence type="ECO:0000259" key="4">
    <source>
        <dbReference type="Pfam" id="PF05726"/>
    </source>
</evidence>
<gene>
    <name evidence="5" type="ORF">J2Z43_002856</name>
</gene>
<evidence type="ECO:0000313" key="6">
    <source>
        <dbReference type="Proteomes" id="UP000767291"/>
    </source>
</evidence>
<dbReference type="CDD" id="cd02247">
    <property type="entry name" value="cupin_pirin_C"/>
    <property type="match status" value="1"/>
</dbReference>
<dbReference type="RefSeq" id="WP_209457714.1">
    <property type="nucleotide sequence ID" value="NZ_BAAACS010000005.1"/>
</dbReference>
<dbReference type="PANTHER" id="PTHR13903">
    <property type="entry name" value="PIRIN-RELATED"/>
    <property type="match status" value="1"/>
</dbReference>
<feature type="domain" description="Pirin N-terminal" evidence="3">
    <location>
        <begin position="22"/>
        <end position="119"/>
    </location>
</feature>
<accession>A0ABS4EEQ0</accession>
<reference evidence="5 6" key="1">
    <citation type="submission" date="2021-03" db="EMBL/GenBank/DDBJ databases">
        <title>Genomic Encyclopedia of Type Strains, Phase IV (KMG-IV): sequencing the most valuable type-strain genomes for metagenomic binning, comparative biology and taxonomic classification.</title>
        <authorList>
            <person name="Goeker M."/>
        </authorList>
    </citation>
    <scope>NUCLEOTIDE SEQUENCE [LARGE SCALE GENOMIC DNA]</scope>
    <source>
        <strain evidence="5 6">DSM 1289</strain>
    </source>
</reference>
<proteinExistence type="inferred from homology"/>
<dbReference type="InterPro" id="IPR011051">
    <property type="entry name" value="RmlC_Cupin_sf"/>
</dbReference>
<sequence length="280" mass="31652">MKREILKVVKGQRTVDGAGVNLVRVLGHDTVDEFDPFLMLDAFDSTDPNDYIKGFPFHPHRGIETVTYLVNGEMEHQDSLGNKGVIRDGECQWMTAGSGIMHQEMPKASDKMLGLQLWVNLPKEDKMTDPQYFDISKDMIKTFEDEKSTVKVIAGNYMNKIKGVDPKFIKVTLLDIDVKPNEEFNIDLNEEDNMFIYVMTGEGSVAGKKVESKSAVLFNKGDEFSIKASENGIRFILFAGKPLHEPVAWAGPVVMNTRDQLQETFRELDEGTFIKHNPKM</sequence>
<dbReference type="InterPro" id="IPR008778">
    <property type="entry name" value="Pirin_C_dom"/>
</dbReference>
<dbReference type="Proteomes" id="UP000767291">
    <property type="component" value="Unassembled WGS sequence"/>
</dbReference>
<comment type="caution">
    <text evidence="5">The sequence shown here is derived from an EMBL/GenBank/DDBJ whole genome shotgun (WGS) entry which is preliminary data.</text>
</comment>
<dbReference type="EMBL" id="JAGGJX010000008">
    <property type="protein sequence ID" value="MBP1856404.1"/>
    <property type="molecule type" value="Genomic_DNA"/>
</dbReference>
<dbReference type="InterPro" id="IPR003829">
    <property type="entry name" value="Pirin_N_dom"/>
</dbReference>
<dbReference type="PIRSF" id="PIRSF006232">
    <property type="entry name" value="Pirin"/>
    <property type="match status" value="1"/>
</dbReference>
<dbReference type="CDD" id="cd02909">
    <property type="entry name" value="cupin_pirin_N"/>
    <property type="match status" value="1"/>
</dbReference>
<evidence type="ECO:0000259" key="3">
    <source>
        <dbReference type="Pfam" id="PF02678"/>
    </source>
</evidence>
<evidence type="ECO:0000256" key="1">
    <source>
        <dbReference type="ARBA" id="ARBA00008416"/>
    </source>
</evidence>
<comment type="similarity">
    <text evidence="1 2">Belongs to the pirin family.</text>
</comment>
<evidence type="ECO:0000313" key="5">
    <source>
        <dbReference type="EMBL" id="MBP1856404.1"/>
    </source>
</evidence>
<dbReference type="SUPFAM" id="SSF51182">
    <property type="entry name" value="RmlC-like cupins"/>
    <property type="match status" value="1"/>
</dbReference>
<name>A0ABS4EEQ0_9FIRM</name>
<organism evidence="5 6">
    <name type="scientific">Metaclostridioides mangenotii</name>
    <dbReference type="NCBI Taxonomy" id="1540"/>
    <lineage>
        <taxon>Bacteria</taxon>
        <taxon>Bacillati</taxon>
        <taxon>Bacillota</taxon>
        <taxon>Clostridia</taxon>
        <taxon>Peptostreptococcales</taxon>
        <taxon>Peptostreptococcaceae</taxon>
        <taxon>Metaclostridioides</taxon>
    </lineage>
</organism>
<evidence type="ECO:0000256" key="2">
    <source>
        <dbReference type="RuleBase" id="RU003457"/>
    </source>
</evidence>
<dbReference type="InterPro" id="IPR014710">
    <property type="entry name" value="RmlC-like_jellyroll"/>
</dbReference>